<dbReference type="Proteomes" id="UP001612741">
    <property type="component" value="Unassembled WGS sequence"/>
</dbReference>
<organism evidence="2 3">
    <name type="scientific">Nonomuraea typhae</name>
    <dbReference type="NCBI Taxonomy" id="2603600"/>
    <lineage>
        <taxon>Bacteria</taxon>
        <taxon>Bacillati</taxon>
        <taxon>Actinomycetota</taxon>
        <taxon>Actinomycetes</taxon>
        <taxon>Streptosporangiales</taxon>
        <taxon>Streptosporangiaceae</taxon>
        <taxon>Nonomuraea</taxon>
    </lineage>
</organism>
<dbReference type="EMBL" id="JBITGY010000009">
    <property type="protein sequence ID" value="MFI6502157.1"/>
    <property type="molecule type" value="Genomic_DNA"/>
</dbReference>
<proteinExistence type="predicted"/>
<keyword evidence="1" id="KW-0732">Signal</keyword>
<dbReference type="RefSeq" id="WP_397087222.1">
    <property type="nucleotide sequence ID" value="NZ_JBITGY010000009.1"/>
</dbReference>
<protein>
    <recommendedName>
        <fullName evidence="4">Peptidase inhibitor family I36 protein</fullName>
    </recommendedName>
</protein>
<feature type="signal peptide" evidence="1">
    <location>
        <begin position="1"/>
        <end position="22"/>
    </location>
</feature>
<accession>A0ABW7Z2I5</accession>
<evidence type="ECO:0000313" key="3">
    <source>
        <dbReference type="Proteomes" id="UP001612741"/>
    </source>
</evidence>
<evidence type="ECO:0000313" key="2">
    <source>
        <dbReference type="EMBL" id="MFI6502157.1"/>
    </source>
</evidence>
<feature type="chain" id="PRO_5046009634" description="Peptidase inhibitor family I36 protein" evidence="1">
    <location>
        <begin position="23"/>
        <end position="154"/>
    </location>
</feature>
<name>A0ABW7Z2I5_9ACTN</name>
<evidence type="ECO:0008006" key="4">
    <source>
        <dbReference type="Google" id="ProtNLM"/>
    </source>
</evidence>
<evidence type="ECO:0000256" key="1">
    <source>
        <dbReference type="SAM" id="SignalP"/>
    </source>
</evidence>
<reference evidence="2 3" key="1">
    <citation type="submission" date="2024-10" db="EMBL/GenBank/DDBJ databases">
        <title>The Natural Products Discovery Center: Release of the First 8490 Sequenced Strains for Exploring Actinobacteria Biosynthetic Diversity.</title>
        <authorList>
            <person name="Kalkreuter E."/>
            <person name="Kautsar S.A."/>
            <person name="Yang D."/>
            <person name="Bader C.D."/>
            <person name="Teijaro C.N."/>
            <person name="Fluegel L."/>
            <person name="Davis C.M."/>
            <person name="Simpson J.R."/>
            <person name="Lauterbach L."/>
            <person name="Steele A.D."/>
            <person name="Gui C."/>
            <person name="Meng S."/>
            <person name="Li G."/>
            <person name="Viehrig K."/>
            <person name="Ye F."/>
            <person name="Su P."/>
            <person name="Kiefer A.F."/>
            <person name="Nichols A."/>
            <person name="Cepeda A.J."/>
            <person name="Yan W."/>
            <person name="Fan B."/>
            <person name="Jiang Y."/>
            <person name="Adhikari A."/>
            <person name="Zheng C.-J."/>
            <person name="Schuster L."/>
            <person name="Cowan T.M."/>
            <person name="Smanski M.J."/>
            <person name="Chevrette M.G."/>
            <person name="De Carvalho L.P.S."/>
            <person name="Shen B."/>
        </authorList>
    </citation>
    <scope>NUCLEOTIDE SEQUENCE [LARGE SCALE GENOMIC DNA]</scope>
    <source>
        <strain evidence="2 3">NPDC050545</strain>
    </source>
</reference>
<keyword evidence="3" id="KW-1185">Reference proteome</keyword>
<gene>
    <name evidence="2" type="ORF">ACIBG2_32600</name>
</gene>
<sequence>MLLIAIVAAVSGAMITTMPAQAASTQNPERSVATYPAAPADAQSRRLAAVSPGISPAAGRTSHGDPGGTWVCESGWLCTIVWDYSVGRWKLFDLFRCNRYGLSNWENTGYFWDLQTGNVLSTFYGQSGNVLRQFRPDDLVHDQNWTPVWSIRNC</sequence>
<comment type="caution">
    <text evidence="2">The sequence shown here is derived from an EMBL/GenBank/DDBJ whole genome shotgun (WGS) entry which is preliminary data.</text>
</comment>